<protein>
    <submittedName>
        <fullName evidence="2">Uncharacterized protein</fullName>
    </submittedName>
</protein>
<dbReference type="RefSeq" id="XP_044726160.1">
    <property type="nucleotide sequence ID" value="XM_044859760.1"/>
</dbReference>
<feature type="region of interest" description="Disordered" evidence="1">
    <location>
        <begin position="13"/>
        <end position="47"/>
    </location>
</feature>
<proteinExistence type="predicted"/>
<name>A0A9P8N8U0_9HYPO</name>
<feature type="compositionally biased region" description="Basic and acidic residues" evidence="1">
    <location>
        <begin position="17"/>
        <end position="30"/>
    </location>
</feature>
<evidence type="ECO:0000313" key="2">
    <source>
        <dbReference type="EMBL" id="KAH0968647.1"/>
    </source>
</evidence>
<keyword evidence="3" id="KW-1185">Reference proteome</keyword>
<organism evidence="2 3">
    <name type="scientific">Hirsutella rhossiliensis</name>
    <dbReference type="NCBI Taxonomy" id="111463"/>
    <lineage>
        <taxon>Eukaryota</taxon>
        <taxon>Fungi</taxon>
        <taxon>Dikarya</taxon>
        <taxon>Ascomycota</taxon>
        <taxon>Pezizomycotina</taxon>
        <taxon>Sordariomycetes</taxon>
        <taxon>Hypocreomycetidae</taxon>
        <taxon>Hypocreales</taxon>
        <taxon>Ophiocordycipitaceae</taxon>
        <taxon>Hirsutella</taxon>
    </lineage>
</organism>
<accession>A0A9P8N8U0</accession>
<dbReference type="OrthoDB" id="5151869at2759"/>
<gene>
    <name evidence="2" type="ORF">HRG_01289</name>
</gene>
<dbReference type="Proteomes" id="UP000824596">
    <property type="component" value="Unassembled WGS sequence"/>
</dbReference>
<dbReference type="AlphaFoldDB" id="A0A9P8N8U0"/>
<reference evidence="2" key="1">
    <citation type="submission" date="2021-09" db="EMBL/GenBank/DDBJ databases">
        <title>A high-quality genome of the endoparasitic fungus Hirsutella rhossiliensis with a comparison of Hirsutella genomes reveals transposable elements contributing to genome size variation.</title>
        <authorList>
            <person name="Lin R."/>
            <person name="Jiao Y."/>
            <person name="Sun X."/>
            <person name="Ling J."/>
            <person name="Xie B."/>
            <person name="Cheng X."/>
        </authorList>
    </citation>
    <scope>NUCLEOTIDE SEQUENCE</scope>
    <source>
        <strain evidence="2">HR02</strain>
    </source>
</reference>
<evidence type="ECO:0000256" key="1">
    <source>
        <dbReference type="SAM" id="MobiDB-lite"/>
    </source>
</evidence>
<sequence length="132" mass="15670">MPVLTLVFAVALSPPPDNRDAGRDLDEVQLDRQWTPEPEPSDTDNYTAWGRKHYGDDWYEQREVMLKERDFYDWGVNVNNDRVYIERQEALRNMESEREKGKLPKPKGKTYQELMAWARTHYGEVCDPIYCQ</sequence>
<evidence type="ECO:0000313" key="3">
    <source>
        <dbReference type="Proteomes" id="UP000824596"/>
    </source>
</evidence>
<dbReference type="EMBL" id="JAIZPD010000001">
    <property type="protein sequence ID" value="KAH0968647.1"/>
    <property type="molecule type" value="Genomic_DNA"/>
</dbReference>
<comment type="caution">
    <text evidence="2">The sequence shown here is derived from an EMBL/GenBank/DDBJ whole genome shotgun (WGS) entry which is preliminary data.</text>
</comment>
<dbReference type="GeneID" id="68350418"/>